<accession>A0ACC0XZV8</accession>
<dbReference type="EMBL" id="CM047745">
    <property type="protein sequence ID" value="KAJ0026288.1"/>
    <property type="molecule type" value="Genomic_DNA"/>
</dbReference>
<keyword evidence="2" id="KW-1185">Reference proteome</keyword>
<comment type="caution">
    <text evidence="1">The sequence shown here is derived from an EMBL/GenBank/DDBJ whole genome shotgun (WGS) entry which is preliminary data.</text>
</comment>
<name>A0ACC0XZV8_9ROSI</name>
<gene>
    <name evidence="1" type="ORF">Pint_07601</name>
</gene>
<protein>
    <submittedName>
        <fullName evidence="1">Uncharacterized protein</fullName>
    </submittedName>
</protein>
<proteinExistence type="predicted"/>
<evidence type="ECO:0000313" key="2">
    <source>
        <dbReference type="Proteomes" id="UP001163603"/>
    </source>
</evidence>
<organism evidence="1 2">
    <name type="scientific">Pistacia integerrima</name>
    <dbReference type="NCBI Taxonomy" id="434235"/>
    <lineage>
        <taxon>Eukaryota</taxon>
        <taxon>Viridiplantae</taxon>
        <taxon>Streptophyta</taxon>
        <taxon>Embryophyta</taxon>
        <taxon>Tracheophyta</taxon>
        <taxon>Spermatophyta</taxon>
        <taxon>Magnoliopsida</taxon>
        <taxon>eudicotyledons</taxon>
        <taxon>Gunneridae</taxon>
        <taxon>Pentapetalae</taxon>
        <taxon>rosids</taxon>
        <taxon>malvids</taxon>
        <taxon>Sapindales</taxon>
        <taxon>Anacardiaceae</taxon>
        <taxon>Pistacia</taxon>
    </lineage>
</organism>
<dbReference type="Proteomes" id="UP001163603">
    <property type="component" value="Chromosome 10"/>
</dbReference>
<sequence length="215" mass="24660">MDDNFCFYSHVLRWGRCVYINIRNSFTAHKNCCSLLWLTFGQHFWSVKSLSLPVRLLWVSLIVNTLGALALVTEQPAKELIENPHLSRTQPLVTNVILRNLFSQAFYQIVILLILQFRGESLFGLNENLKDTLTSATATPDDYASWKQCNDVILSWILNSLTQDLADSVIFSTTAQEVWEDLWDRFSQRNAPRIFQIERGIACLAQDQMTVAAQD</sequence>
<reference evidence="2" key="1">
    <citation type="journal article" date="2023" name="G3 (Bethesda)">
        <title>Genome assembly and association tests identify interacting loci associated with vigor, precocity, and sex in interspecific pistachio rootstocks.</title>
        <authorList>
            <person name="Palmer W."/>
            <person name="Jacygrad E."/>
            <person name="Sagayaradj S."/>
            <person name="Cavanaugh K."/>
            <person name="Han R."/>
            <person name="Bertier L."/>
            <person name="Beede B."/>
            <person name="Kafkas S."/>
            <person name="Golino D."/>
            <person name="Preece J."/>
            <person name="Michelmore R."/>
        </authorList>
    </citation>
    <scope>NUCLEOTIDE SEQUENCE [LARGE SCALE GENOMIC DNA]</scope>
</reference>
<evidence type="ECO:0000313" key="1">
    <source>
        <dbReference type="EMBL" id="KAJ0026288.1"/>
    </source>
</evidence>